<protein>
    <submittedName>
        <fullName evidence="2">Uncharacterized protein</fullName>
    </submittedName>
</protein>
<evidence type="ECO:0000313" key="2">
    <source>
        <dbReference type="EMBL" id="CAH0625675.1"/>
    </source>
</evidence>
<dbReference type="OrthoDB" id="7326970at2759"/>
<evidence type="ECO:0000313" key="3">
    <source>
        <dbReference type="Proteomes" id="UP001154114"/>
    </source>
</evidence>
<accession>A0A9P0C1R9</accession>
<dbReference type="EMBL" id="LR824010">
    <property type="protein sequence ID" value="CAH0625675.1"/>
    <property type="molecule type" value="Genomic_DNA"/>
</dbReference>
<organism evidence="2 3">
    <name type="scientific">Chrysodeixis includens</name>
    <name type="common">Soybean looper</name>
    <name type="synonym">Pseudoplusia includens</name>
    <dbReference type="NCBI Taxonomy" id="689277"/>
    <lineage>
        <taxon>Eukaryota</taxon>
        <taxon>Metazoa</taxon>
        <taxon>Ecdysozoa</taxon>
        <taxon>Arthropoda</taxon>
        <taxon>Hexapoda</taxon>
        <taxon>Insecta</taxon>
        <taxon>Pterygota</taxon>
        <taxon>Neoptera</taxon>
        <taxon>Endopterygota</taxon>
        <taxon>Lepidoptera</taxon>
        <taxon>Glossata</taxon>
        <taxon>Ditrysia</taxon>
        <taxon>Noctuoidea</taxon>
        <taxon>Noctuidae</taxon>
        <taxon>Plusiinae</taxon>
        <taxon>Chrysodeixis</taxon>
    </lineage>
</organism>
<dbReference type="Proteomes" id="UP001154114">
    <property type="component" value="Chromosome 7"/>
</dbReference>
<sequence>MIRPQKLRTSLPLCVPRNKKALYSLQISTNFDLDSSYIDSSKNAIPAATFVAQCGVRARITRTFPEVRAQRRELNTDTRVLCMWGVKPGWEKMQTKNINLNQEQRNKDNSDIQKMGRQEPQGLSIEGSVHDQAVYLNQVTAPAIGSTYFGLLNQPSGQGSPTQCDTVSAHELAPSSRHRQTYRA</sequence>
<evidence type="ECO:0000256" key="1">
    <source>
        <dbReference type="SAM" id="MobiDB-lite"/>
    </source>
</evidence>
<reference evidence="2" key="1">
    <citation type="submission" date="2021-12" db="EMBL/GenBank/DDBJ databases">
        <authorList>
            <person name="King R."/>
        </authorList>
    </citation>
    <scope>NUCLEOTIDE SEQUENCE</scope>
</reference>
<proteinExistence type="predicted"/>
<gene>
    <name evidence="2" type="ORF">CINC_LOCUS12225</name>
</gene>
<dbReference type="AlphaFoldDB" id="A0A9P0C1R9"/>
<feature type="compositionally biased region" description="Polar residues" evidence="1">
    <location>
        <begin position="156"/>
        <end position="166"/>
    </location>
</feature>
<keyword evidence="3" id="KW-1185">Reference proteome</keyword>
<name>A0A9P0C1R9_CHRIL</name>
<feature type="region of interest" description="Disordered" evidence="1">
    <location>
        <begin position="156"/>
        <end position="184"/>
    </location>
</feature>